<protein>
    <submittedName>
        <fullName evidence="2">Uncharacterized protein</fullName>
    </submittedName>
</protein>
<evidence type="ECO:0000256" key="1">
    <source>
        <dbReference type="SAM" id="MobiDB-lite"/>
    </source>
</evidence>
<reference evidence="2" key="1">
    <citation type="submission" date="2021-01" db="EMBL/GenBank/DDBJ databases">
        <authorList>
            <person name="Corre E."/>
            <person name="Pelletier E."/>
            <person name="Niang G."/>
            <person name="Scheremetjew M."/>
            <person name="Finn R."/>
            <person name="Kale V."/>
            <person name="Holt S."/>
            <person name="Cochrane G."/>
            <person name="Meng A."/>
            <person name="Brown T."/>
            <person name="Cohen L."/>
        </authorList>
    </citation>
    <scope>NUCLEOTIDE SEQUENCE</scope>
    <source>
        <strain evidence="2">MM31A-1</strain>
    </source>
</reference>
<evidence type="ECO:0000313" key="2">
    <source>
        <dbReference type="EMBL" id="CAE0474837.1"/>
    </source>
</evidence>
<sequence length="412" mass="47331">MSSASSKKDGISKQSQEDKLSVDNIADSRCEESKVINPGDSSSIDATDFLKDMRRKARENLLGPPDRDVSNERDLKYMIKIVRGLITINAEIWGRCEDHMAFSRPPGFQIEKAEHRNARMMRLTYEEAQVKASDKSFYITAKKSLQYKDFGPAPSMPSSLTDFVASRPFQEDDDRQIFYDYKEYLGRAALLEDDVLLPFLQKLQTHLEEVQCYVGEIEEWLAESNSILVFLNDLFDKELEIGSIGYNWKVRCDDANPVCFNCFYPSHTHIYSGSHRHSLCAKNCRKLSASSRTPKYYSPPTPDVLFKARMGPGIMGLSFDLCSEDGRSKLEAFSTFVERFKEEEEVDKEEDEVSDDDENLDEDEVGDEDEVDDKDEDGDESESVHDVWDDVKDENEDEEQSVFEDEYDNNDY</sequence>
<accession>A0A7S3QE95</accession>
<organism evidence="2">
    <name type="scientific">Chaetoceros debilis</name>
    <dbReference type="NCBI Taxonomy" id="122233"/>
    <lineage>
        <taxon>Eukaryota</taxon>
        <taxon>Sar</taxon>
        <taxon>Stramenopiles</taxon>
        <taxon>Ochrophyta</taxon>
        <taxon>Bacillariophyta</taxon>
        <taxon>Coscinodiscophyceae</taxon>
        <taxon>Chaetocerotophycidae</taxon>
        <taxon>Chaetocerotales</taxon>
        <taxon>Chaetocerotaceae</taxon>
        <taxon>Chaetoceros</taxon>
    </lineage>
</organism>
<proteinExistence type="predicted"/>
<feature type="region of interest" description="Disordered" evidence="1">
    <location>
        <begin position="1"/>
        <end position="43"/>
    </location>
</feature>
<gene>
    <name evidence="2" type="ORF">CDEB00056_LOCUS19690</name>
</gene>
<dbReference type="AlphaFoldDB" id="A0A7S3QE95"/>
<dbReference type="EMBL" id="HBIO01025669">
    <property type="protein sequence ID" value="CAE0474837.1"/>
    <property type="molecule type" value="Transcribed_RNA"/>
</dbReference>
<feature type="compositionally biased region" description="Acidic residues" evidence="1">
    <location>
        <begin position="343"/>
        <end position="381"/>
    </location>
</feature>
<name>A0A7S3QE95_9STRA</name>
<feature type="compositionally biased region" description="Acidic residues" evidence="1">
    <location>
        <begin position="391"/>
        <end position="412"/>
    </location>
</feature>
<feature type="compositionally biased region" description="Basic and acidic residues" evidence="1">
    <location>
        <begin position="1"/>
        <end position="34"/>
    </location>
</feature>
<feature type="region of interest" description="Disordered" evidence="1">
    <location>
        <begin position="341"/>
        <end position="412"/>
    </location>
</feature>